<dbReference type="InterPro" id="IPR037523">
    <property type="entry name" value="VOC_core"/>
</dbReference>
<dbReference type="PROSITE" id="PS51819">
    <property type="entry name" value="VOC"/>
    <property type="match status" value="1"/>
</dbReference>
<dbReference type="AlphaFoldDB" id="A0A2P2CI43"/>
<dbReference type="PANTHER" id="PTHR40265:SF1">
    <property type="entry name" value="GLYOXALASE-LIKE DOMAIN-CONTAINING PROTEIN"/>
    <property type="match status" value="1"/>
</dbReference>
<dbReference type="EMBL" id="CZKB01000019">
    <property type="protein sequence ID" value="CUR61663.1"/>
    <property type="molecule type" value="Genomic_DNA"/>
</dbReference>
<dbReference type="Pfam" id="PF13468">
    <property type="entry name" value="Glyoxalase_3"/>
    <property type="match status" value="1"/>
</dbReference>
<name>A0A2P2CI43_9ZZZZ</name>
<dbReference type="InterPro" id="IPR025870">
    <property type="entry name" value="Glyoxalase-like_dom"/>
</dbReference>
<evidence type="ECO:0000313" key="3">
    <source>
        <dbReference type="EMBL" id="CUR61663.1"/>
    </source>
</evidence>
<evidence type="ECO:0000259" key="2">
    <source>
        <dbReference type="PROSITE" id="PS51819"/>
    </source>
</evidence>
<feature type="domain" description="VOC" evidence="2">
    <location>
        <begin position="4"/>
        <end position="136"/>
    </location>
</feature>
<organism evidence="3">
    <name type="scientific">metagenome</name>
    <dbReference type="NCBI Taxonomy" id="256318"/>
    <lineage>
        <taxon>unclassified sequences</taxon>
        <taxon>metagenomes</taxon>
    </lineage>
</organism>
<evidence type="ECO:0000256" key="1">
    <source>
        <dbReference type="SAM" id="MobiDB-lite"/>
    </source>
</evidence>
<dbReference type="PANTHER" id="PTHR40265">
    <property type="entry name" value="BLL2707 PROTEIN"/>
    <property type="match status" value="1"/>
</dbReference>
<protein>
    <recommendedName>
        <fullName evidence="2">VOC domain-containing protein</fullName>
    </recommendedName>
</protein>
<reference evidence="3" key="1">
    <citation type="submission" date="2015-08" db="EMBL/GenBank/DDBJ databases">
        <authorList>
            <person name="Babu N.S."/>
            <person name="Beckwith C.J."/>
            <person name="Beseler K.G."/>
            <person name="Brison A."/>
            <person name="Carone J.V."/>
            <person name="Caskin T.P."/>
            <person name="Diamond M."/>
            <person name="Durham M.E."/>
            <person name="Foxe J.M."/>
            <person name="Go M."/>
            <person name="Henderson B.A."/>
            <person name="Jones I.B."/>
            <person name="McGettigan J.A."/>
            <person name="Micheletti S.J."/>
            <person name="Nasrallah M.E."/>
            <person name="Ortiz D."/>
            <person name="Piller C.R."/>
            <person name="Privatt S.R."/>
            <person name="Schneider S.L."/>
            <person name="Sharp S."/>
            <person name="Smith T.C."/>
            <person name="Stanton J.D."/>
            <person name="Ullery H.E."/>
            <person name="Wilson R.J."/>
            <person name="Serrano M.G."/>
            <person name="Buck G."/>
            <person name="Lee V."/>
            <person name="Wang Y."/>
            <person name="Carvalho R."/>
            <person name="Voegtly L."/>
            <person name="Shi R."/>
            <person name="Duckworth R."/>
            <person name="Johnson A."/>
            <person name="Loviza R."/>
            <person name="Walstead R."/>
            <person name="Shah Z."/>
            <person name="Kiflezghi M."/>
            <person name="Wade K."/>
            <person name="Ball S.L."/>
            <person name="Bradley K.W."/>
            <person name="Asai D.J."/>
            <person name="Bowman C.A."/>
            <person name="Russell D.A."/>
            <person name="Pope W.H."/>
            <person name="Jacobs-Sera D."/>
            <person name="Hendrix R.W."/>
            <person name="Hatfull G.F."/>
        </authorList>
    </citation>
    <scope>NUCLEOTIDE SEQUENCE</scope>
</reference>
<proteinExistence type="predicted"/>
<feature type="region of interest" description="Disordered" evidence="1">
    <location>
        <begin position="273"/>
        <end position="293"/>
    </location>
</feature>
<dbReference type="InterPro" id="IPR029068">
    <property type="entry name" value="Glyas_Bleomycin-R_OHBP_Dase"/>
</dbReference>
<dbReference type="InterPro" id="IPR045773">
    <property type="entry name" value="DUF6226"/>
</dbReference>
<gene>
    <name evidence="3" type="ORF">NOCA1260101</name>
</gene>
<dbReference type="Pfam" id="PF19736">
    <property type="entry name" value="DUF6226"/>
    <property type="match status" value="1"/>
</dbReference>
<dbReference type="Gene3D" id="3.10.180.10">
    <property type="entry name" value="2,3-Dihydroxybiphenyl 1,2-Dioxygenase, domain 1"/>
    <property type="match status" value="1"/>
</dbReference>
<dbReference type="SUPFAM" id="SSF54593">
    <property type="entry name" value="Glyoxalase/Bleomycin resistance protein/Dihydroxybiphenyl dioxygenase"/>
    <property type="match status" value="1"/>
</dbReference>
<accession>A0A2P2CI43</accession>
<sequence length="461" mass="48393">MAARFDHLVVAVEDLDAAATRWRAAGLPAERGGAHPVGTENVLVRGPRPAYVELIAAGRDESNPWLDRVRAARGPISWAVAVDDMEAARTALVDAGFDPAPAVPGSRRTPGGDLVEWVVCDVDAGPYDDALPFLIEWTTPMPPGPADGAVVESVGLTPRDPDRVADLLLTLGFVPSRHWPRRVFADGAGAVGISLAPAGEPVHLGQGSSYVSSVDDEAPPTSLGVSLPVAAQTSVDLDGVRVTTYGDRRRFPATALLPAVDAAFARLRGDLADWPDPHPDGSPPLEEEYSRETDPGRHRLLAVRSDAWVEAITGAGLGRAEVVDPTDVEWMAEQHLEPSRVTIVRGGPGTQPIVVGLFDGETFVQVGVGEPVEVLERVPYCGCDACDDGSASLLSAIDDAFVLVLSGGVYVVRERGRSVTRSLDGWSGTGGFASGEAEHWLADAAGGGRTDGVVAGEPWLS</sequence>